<name>A0A9N8Z6W7_9GLOM</name>
<organism evidence="3 4">
    <name type="scientific">Acaulospora morrowiae</name>
    <dbReference type="NCBI Taxonomy" id="94023"/>
    <lineage>
        <taxon>Eukaryota</taxon>
        <taxon>Fungi</taxon>
        <taxon>Fungi incertae sedis</taxon>
        <taxon>Mucoromycota</taxon>
        <taxon>Glomeromycotina</taxon>
        <taxon>Glomeromycetes</taxon>
        <taxon>Diversisporales</taxon>
        <taxon>Acaulosporaceae</taxon>
        <taxon>Acaulospora</taxon>
    </lineage>
</organism>
<protein>
    <submittedName>
        <fullName evidence="3">8494_t:CDS:1</fullName>
    </submittedName>
</protein>
<dbReference type="GO" id="GO:0003729">
    <property type="term" value="F:mRNA binding"/>
    <property type="evidence" value="ECO:0007669"/>
    <property type="project" value="InterPro"/>
</dbReference>
<evidence type="ECO:0000256" key="1">
    <source>
        <dbReference type="ARBA" id="ARBA00005655"/>
    </source>
</evidence>
<dbReference type="AlphaFoldDB" id="A0A9N8Z6W7"/>
<proteinExistence type="inferred from homology"/>
<keyword evidence="4" id="KW-1185">Reference proteome</keyword>
<evidence type="ECO:0000313" key="3">
    <source>
        <dbReference type="EMBL" id="CAG8473249.1"/>
    </source>
</evidence>
<dbReference type="OrthoDB" id="153872at2759"/>
<evidence type="ECO:0000256" key="2">
    <source>
        <dbReference type="SAM" id="Coils"/>
    </source>
</evidence>
<accession>A0A9N8Z6W7</accession>
<dbReference type="Proteomes" id="UP000789342">
    <property type="component" value="Unassembled WGS sequence"/>
</dbReference>
<feature type="coiled-coil region" evidence="2">
    <location>
        <begin position="97"/>
        <end position="154"/>
    </location>
</feature>
<comment type="similarity">
    <text evidence="1">Belongs to the Luc7 family.</text>
</comment>
<dbReference type="GO" id="GO:0005685">
    <property type="term" value="C:U1 snRNP"/>
    <property type="evidence" value="ECO:0007669"/>
    <property type="project" value="InterPro"/>
</dbReference>
<dbReference type="InterPro" id="IPR004882">
    <property type="entry name" value="Luc7-rel"/>
</dbReference>
<comment type="caution">
    <text evidence="3">The sequence shown here is derived from an EMBL/GenBank/DDBJ whole genome shotgun (WGS) entry which is preliminary data.</text>
</comment>
<gene>
    <name evidence="3" type="ORF">AMORRO_LOCUS1955</name>
</gene>
<dbReference type="EMBL" id="CAJVPV010000769">
    <property type="protein sequence ID" value="CAG8473249.1"/>
    <property type="molecule type" value="Genomic_DNA"/>
</dbReference>
<reference evidence="3" key="1">
    <citation type="submission" date="2021-06" db="EMBL/GenBank/DDBJ databases">
        <authorList>
            <person name="Kallberg Y."/>
            <person name="Tangrot J."/>
            <person name="Rosling A."/>
        </authorList>
    </citation>
    <scope>NUCLEOTIDE SEQUENCE</scope>
    <source>
        <strain evidence="3">CL551</strain>
    </source>
</reference>
<dbReference type="Pfam" id="PF03194">
    <property type="entry name" value="LUC7"/>
    <property type="match status" value="1"/>
</dbReference>
<sequence>MAAEARKALEALMGAEALGGVPDHMRYDDEKKMDLGSCPKIHSERLKSEYEEAKKRKENDFDAEFERNLANFVSDCDRKIASAQKRLDKTPEDSAKATQLLKEIENLVVEISELTKEVEVLGEQGKVTESIKLLQDVEAKKAAKIEKEKELKNSSESGGGPSQQQKLRVCEVCSAYLSIFDSDRRLADHFGGKMHLGYLKIRDLLKELKGKNKDRENEVMTEIDIEIIVAGDLIMIVDLRTTGARGQDHPRDAAATEEDVHEVLEEGTEILLESHRHLNIICFENCHYFTQFYVFMDFRSLG</sequence>
<dbReference type="PANTHER" id="PTHR12375">
    <property type="entry name" value="RNA-BINDING PROTEIN LUC7-RELATED"/>
    <property type="match status" value="1"/>
</dbReference>
<evidence type="ECO:0000313" key="4">
    <source>
        <dbReference type="Proteomes" id="UP000789342"/>
    </source>
</evidence>
<keyword evidence="2" id="KW-0175">Coiled coil</keyword>
<dbReference type="GO" id="GO:0006376">
    <property type="term" value="P:mRNA splice site recognition"/>
    <property type="evidence" value="ECO:0007669"/>
    <property type="project" value="InterPro"/>
</dbReference>